<feature type="chain" id="PRO_5045076578" evidence="1">
    <location>
        <begin position="22"/>
        <end position="203"/>
    </location>
</feature>
<gene>
    <name evidence="2" type="ORF">CSSPJE1EN1_LOCUS25727</name>
</gene>
<organism evidence="2 3">
    <name type="scientific">Sphagnum jensenii</name>
    <dbReference type="NCBI Taxonomy" id="128206"/>
    <lineage>
        <taxon>Eukaryota</taxon>
        <taxon>Viridiplantae</taxon>
        <taxon>Streptophyta</taxon>
        <taxon>Embryophyta</taxon>
        <taxon>Bryophyta</taxon>
        <taxon>Sphagnophytina</taxon>
        <taxon>Sphagnopsida</taxon>
        <taxon>Sphagnales</taxon>
        <taxon>Sphagnaceae</taxon>
        <taxon>Sphagnum</taxon>
    </lineage>
</organism>
<evidence type="ECO:0000313" key="2">
    <source>
        <dbReference type="EMBL" id="CAK9250349.1"/>
    </source>
</evidence>
<dbReference type="EMBL" id="CAXAQS010000159">
    <property type="protein sequence ID" value="CAK9250349.1"/>
    <property type="molecule type" value="Genomic_DNA"/>
</dbReference>
<proteinExistence type="predicted"/>
<feature type="signal peptide" evidence="1">
    <location>
        <begin position="1"/>
        <end position="21"/>
    </location>
</feature>
<protein>
    <submittedName>
        <fullName evidence="2">Uncharacterized protein</fullName>
    </submittedName>
</protein>
<keyword evidence="1" id="KW-0732">Signal</keyword>
<accession>A0ABP0V7H8</accession>
<name>A0ABP0V7H8_9BRYO</name>
<keyword evidence="3" id="KW-1185">Reference proteome</keyword>
<comment type="caution">
    <text evidence="2">The sequence shown here is derived from an EMBL/GenBank/DDBJ whole genome shotgun (WGS) entry which is preliminary data.</text>
</comment>
<evidence type="ECO:0000256" key="1">
    <source>
        <dbReference type="SAM" id="SignalP"/>
    </source>
</evidence>
<reference evidence="2" key="1">
    <citation type="submission" date="2024-02" db="EMBL/GenBank/DDBJ databases">
        <authorList>
            <consortium name="ELIXIR-Norway"/>
            <consortium name="Elixir Norway"/>
        </authorList>
    </citation>
    <scope>NUCLEOTIDE SEQUENCE</scope>
</reference>
<dbReference type="Proteomes" id="UP001497444">
    <property type="component" value="Unassembled WGS sequence"/>
</dbReference>
<sequence>MSRILLIALILGSFFAQGSWALQPAVSTLVDDETLHNAAELGSNAPIEIENFEIPLNLVDSDITQRLPKEVLESLVFKTPKGEKILRWPINPGDKTYYKRVEDYLKKMHVSTERHRYFTGYRTASKSLILEDPKSGAQFSIKVSTDSASGLWKDKQQTIAESKDARLVADYIDEIAANKKFKNVVVLDEPAMFSLAILIRRLL</sequence>
<evidence type="ECO:0000313" key="3">
    <source>
        <dbReference type="Proteomes" id="UP001497444"/>
    </source>
</evidence>